<dbReference type="InterPro" id="IPR051907">
    <property type="entry name" value="DoxX-like_oxidoreductase"/>
</dbReference>
<feature type="transmembrane region" description="Helical" evidence="7">
    <location>
        <begin position="104"/>
        <end position="125"/>
    </location>
</feature>
<feature type="transmembrane region" description="Helical" evidence="7">
    <location>
        <begin position="76"/>
        <end position="92"/>
    </location>
</feature>
<keyword evidence="4 7" id="KW-0812">Transmembrane</keyword>
<sequence length="134" mass="14675">MVQLLFIFSDIAFTILRVVLGAVLLAHGMPKLKDLKKTAENFEMMGFRPGKFWGTFVALVEVLVGLFFTLGFFTQIAAAVVAVEFIVILISVKKFKKFTGGYELDLLILAGALVLLTVGGGAWSLDSVLKIILY</sequence>
<proteinExistence type="inferred from homology"/>
<evidence type="ECO:0008006" key="10">
    <source>
        <dbReference type="Google" id="ProtNLM"/>
    </source>
</evidence>
<accession>A0A0G1NGJ1</accession>
<evidence type="ECO:0000256" key="3">
    <source>
        <dbReference type="ARBA" id="ARBA00022475"/>
    </source>
</evidence>
<evidence type="ECO:0000256" key="2">
    <source>
        <dbReference type="ARBA" id="ARBA00006679"/>
    </source>
</evidence>
<dbReference type="AlphaFoldDB" id="A0A0G1NGJ1"/>
<evidence type="ECO:0000313" key="9">
    <source>
        <dbReference type="Proteomes" id="UP000033966"/>
    </source>
</evidence>
<feature type="transmembrane region" description="Helical" evidence="7">
    <location>
        <begin position="6"/>
        <end position="29"/>
    </location>
</feature>
<dbReference type="PANTHER" id="PTHR33452:SF1">
    <property type="entry name" value="INNER MEMBRANE PROTEIN YPHA-RELATED"/>
    <property type="match status" value="1"/>
</dbReference>
<protein>
    <recommendedName>
        <fullName evidence="10">DoxX family protein</fullName>
    </recommendedName>
</protein>
<comment type="caution">
    <text evidence="8">The sequence shown here is derived from an EMBL/GenBank/DDBJ whole genome shotgun (WGS) entry which is preliminary data.</text>
</comment>
<dbReference type="EMBL" id="LCKF01000004">
    <property type="protein sequence ID" value="KKT92227.1"/>
    <property type="molecule type" value="Genomic_DNA"/>
</dbReference>
<keyword evidence="5 7" id="KW-1133">Transmembrane helix</keyword>
<organism evidence="8 9">
    <name type="scientific">Candidatus Jorgensenbacteria bacterium GW2011_GWA2_45_13</name>
    <dbReference type="NCBI Taxonomy" id="1618662"/>
    <lineage>
        <taxon>Bacteria</taxon>
        <taxon>Candidatus Joergenseniibacteriota</taxon>
    </lineage>
</organism>
<reference evidence="8 9" key="1">
    <citation type="journal article" date="2015" name="Nature">
        <title>rRNA introns, odd ribosomes, and small enigmatic genomes across a large radiation of phyla.</title>
        <authorList>
            <person name="Brown C.T."/>
            <person name="Hug L.A."/>
            <person name="Thomas B.C."/>
            <person name="Sharon I."/>
            <person name="Castelle C.J."/>
            <person name="Singh A."/>
            <person name="Wilkins M.J."/>
            <person name="Williams K.H."/>
            <person name="Banfield J.F."/>
        </authorList>
    </citation>
    <scope>NUCLEOTIDE SEQUENCE [LARGE SCALE GENOMIC DNA]</scope>
</reference>
<comment type="subcellular location">
    <subcellularLocation>
        <location evidence="1">Cell membrane</location>
        <topology evidence="1">Multi-pass membrane protein</topology>
    </subcellularLocation>
</comment>
<evidence type="ECO:0000256" key="7">
    <source>
        <dbReference type="SAM" id="Phobius"/>
    </source>
</evidence>
<keyword evidence="6 7" id="KW-0472">Membrane</keyword>
<gene>
    <name evidence="8" type="ORF">UW92_C0004G0010</name>
</gene>
<evidence type="ECO:0000256" key="6">
    <source>
        <dbReference type="ARBA" id="ARBA00023136"/>
    </source>
</evidence>
<evidence type="ECO:0000256" key="5">
    <source>
        <dbReference type="ARBA" id="ARBA00022989"/>
    </source>
</evidence>
<evidence type="ECO:0000313" key="8">
    <source>
        <dbReference type="EMBL" id="KKT92227.1"/>
    </source>
</evidence>
<dbReference type="PANTHER" id="PTHR33452">
    <property type="entry name" value="OXIDOREDUCTASE CATD-RELATED"/>
    <property type="match status" value="1"/>
</dbReference>
<dbReference type="GO" id="GO:0005886">
    <property type="term" value="C:plasma membrane"/>
    <property type="evidence" value="ECO:0007669"/>
    <property type="project" value="UniProtKB-SubCell"/>
</dbReference>
<evidence type="ECO:0000256" key="4">
    <source>
        <dbReference type="ARBA" id="ARBA00022692"/>
    </source>
</evidence>
<comment type="similarity">
    <text evidence="2">Belongs to the DoxX family.</text>
</comment>
<feature type="transmembrane region" description="Helical" evidence="7">
    <location>
        <begin position="50"/>
        <end position="70"/>
    </location>
</feature>
<name>A0A0G1NGJ1_9BACT</name>
<dbReference type="InterPro" id="IPR032808">
    <property type="entry name" value="DoxX"/>
</dbReference>
<dbReference type="Proteomes" id="UP000033966">
    <property type="component" value="Unassembled WGS sequence"/>
</dbReference>
<keyword evidence="3" id="KW-1003">Cell membrane</keyword>
<evidence type="ECO:0000256" key="1">
    <source>
        <dbReference type="ARBA" id="ARBA00004651"/>
    </source>
</evidence>
<dbReference type="Pfam" id="PF07681">
    <property type="entry name" value="DoxX"/>
    <property type="match status" value="1"/>
</dbReference>